<dbReference type="InterPro" id="IPR023198">
    <property type="entry name" value="PGP-like_dom2"/>
</dbReference>
<name>A0ABS5DN48_9PSEU</name>
<sequence>MPSAGARRAETGSGAATSPPNSTRSHDVDERLVLWDVDHTLIDSLGLGGAAYQRIFPQVTGQPVRQPALMDGRTDLGTIDHMLRSHDIEPTRELVAAMTTALAGVFDEVRVELADNGRVLPGAREALVAFDADPLVHQSVLTGNTAEVARIKLGAFGLLDHVDLDIGAFGDDHLRRGGLVPIARERAADKLGIDFAPARTVLIGDTLNDVRAAQESGAHLVAVATGSYSADELRSAGAEVVFDTLPTPEELRSALG</sequence>
<evidence type="ECO:0000313" key="3">
    <source>
        <dbReference type="Proteomes" id="UP000674084"/>
    </source>
</evidence>
<gene>
    <name evidence="2" type="ORF">KBO27_27475</name>
</gene>
<dbReference type="EMBL" id="JAGPXE010000014">
    <property type="protein sequence ID" value="MBQ0927693.1"/>
    <property type="molecule type" value="Genomic_DNA"/>
</dbReference>
<keyword evidence="3" id="KW-1185">Reference proteome</keyword>
<dbReference type="InterPro" id="IPR036412">
    <property type="entry name" value="HAD-like_sf"/>
</dbReference>
<feature type="compositionally biased region" description="Polar residues" evidence="1">
    <location>
        <begin position="14"/>
        <end position="23"/>
    </location>
</feature>
<feature type="region of interest" description="Disordered" evidence="1">
    <location>
        <begin position="1"/>
        <end position="27"/>
    </location>
</feature>
<dbReference type="Gene3D" id="1.10.150.240">
    <property type="entry name" value="Putative phosphatase, domain 2"/>
    <property type="match status" value="1"/>
</dbReference>
<proteinExistence type="predicted"/>
<dbReference type="PANTHER" id="PTHR43434">
    <property type="entry name" value="PHOSPHOGLYCOLATE PHOSPHATASE"/>
    <property type="match status" value="1"/>
</dbReference>
<evidence type="ECO:0000256" key="1">
    <source>
        <dbReference type="SAM" id="MobiDB-lite"/>
    </source>
</evidence>
<dbReference type="Pfam" id="PF00702">
    <property type="entry name" value="Hydrolase"/>
    <property type="match status" value="1"/>
</dbReference>
<accession>A0ABS5DN48</accession>
<dbReference type="Gene3D" id="3.40.50.1000">
    <property type="entry name" value="HAD superfamily/HAD-like"/>
    <property type="match status" value="1"/>
</dbReference>
<comment type="caution">
    <text evidence="2">The sequence shown here is derived from an EMBL/GenBank/DDBJ whole genome shotgun (WGS) entry which is preliminary data.</text>
</comment>
<dbReference type="InterPro" id="IPR023214">
    <property type="entry name" value="HAD_sf"/>
</dbReference>
<dbReference type="SUPFAM" id="SSF56784">
    <property type="entry name" value="HAD-like"/>
    <property type="match status" value="1"/>
</dbReference>
<dbReference type="PANTHER" id="PTHR43434:SF1">
    <property type="entry name" value="PHOSPHOGLYCOLATE PHOSPHATASE"/>
    <property type="match status" value="1"/>
</dbReference>
<dbReference type="InterPro" id="IPR050155">
    <property type="entry name" value="HAD-like_hydrolase_sf"/>
</dbReference>
<reference evidence="2 3" key="1">
    <citation type="submission" date="2021-04" db="EMBL/GenBank/DDBJ databases">
        <title>Whole-genome sequencing of Saccharopolyspora endophytica KCTC 19397.</title>
        <authorList>
            <person name="Ay H."/>
            <person name="Saygin H."/>
            <person name="Sahin N."/>
        </authorList>
    </citation>
    <scope>NUCLEOTIDE SEQUENCE [LARGE SCALE GENOMIC DNA]</scope>
    <source>
        <strain evidence="2 3">KCTC 19397</strain>
    </source>
</reference>
<dbReference type="Proteomes" id="UP000674084">
    <property type="component" value="Unassembled WGS sequence"/>
</dbReference>
<protein>
    <submittedName>
        <fullName evidence="2">Haloacid dehalogenase-like hydrolase</fullName>
    </submittedName>
</protein>
<organism evidence="2 3">
    <name type="scientific">Saccharopolyspora endophytica</name>
    <dbReference type="NCBI Taxonomy" id="543886"/>
    <lineage>
        <taxon>Bacteria</taxon>
        <taxon>Bacillati</taxon>
        <taxon>Actinomycetota</taxon>
        <taxon>Actinomycetes</taxon>
        <taxon>Pseudonocardiales</taxon>
        <taxon>Pseudonocardiaceae</taxon>
        <taxon>Saccharopolyspora</taxon>
    </lineage>
</organism>
<evidence type="ECO:0000313" key="2">
    <source>
        <dbReference type="EMBL" id="MBQ0927693.1"/>
    </source>
</evidence>